<dbReference type="HOGENOM" id="CLU_1464052_0_0_1"/>
<keyword evidence="2" id="KW-1185">Reference proteome</keyword>
<protein>
    <submittedName>
        <fullName evidence="1">Uncharacterized protein</fullName>
    </submittedName>
</protein>
<reference evidence="2" key="2">
    <citation type="submission" date="2010-04" db="EMBL/GenBank/DDBJ databases">
        <authorList>
            <person name="Buell R."/>
            <person name="Hamilton J."/>
            <person name="Hostetler J."/>
        </authorList>
    </citation>
    <scope>NUCLEOTIDE SEQUENCE [LARGE SCALE GENOMIC DNA]</scope>
    <source>
        <strain evidence="2">DAOM:BR144</strain>
    </source>
</reference>
<dbReference type="AlphaFoldDB" id="K3WXB4"/>
<reference evidence="2" key="1">
    <citation type="journal article" date="2010" name="Genome Biol.">
        <title>Genome sequence of the necrotrophic plant pathogen Pythium ultimum reveals original pathogenicity mechanisms and effector repertoire.</title>
        <authorList>
            <person name="Levesque C.A."/>
            <person name="Brouwer H."/>
            <person name="Cano L."/>
            <person name="Hamilton J.P."/>
            <person name="Holt C."/>
            <person name="Huitema E."/>
            <person name="Raffaele S."/>
            <person name="Robideau G.P."/>
            <person name="Thines M."/>
            <person name="Win J."/>
            <person name="Zerillo M.M."/>
            <person name="Beakes G.W."/>
            <person name="Boore J.L."/>
            <person name="Busam D."/>
            <person name="Dumas B."/>
            <person name="Ferriera S."/>
            <person name="Fuerstenberg S.I."/>
            <person name="Gachon C.M."/>
            <person name="Gaulin E."/>
            <person name="Govers F."/>
            <person name="Grenville-Briggs L."/>
            <person name="Horner N."/>
            <person name="Hostetler J."/>
            <person name="Jiang R.H."/>
            <person name="Johnson J."/>
            <person name="Krajaejun T."/>
            <person name="Lin H."/>
            <person name="Meijer H.J."/>
            <person name="Moore B."/>
            <person name="Morris P."/>
            <person name="Phuntmart V."/>
            <person name="Puiu D."/>
            <person name="Shetty J."/>
            <person name="Stajich J.E."/>
            <person name="Tripathy S."/>
            <person name="Wawra S."/>
            <person name="van West P."/>
            <person name="Whitty B.R."/>
            <person name="Coutinho P.M."/>
            <person name="Henrissat B."/>
            <person name="Martin F."/>
            <person name="Thomas P.D."/>
            <person name="Tyler B.M."/>
            <person name="De Vries R.P."/>
            <person name="Kamoun S."/>
            <person name="Yandell M."/>
            <person name="Tisserat N."/>
            <person name="Buell C.R."/>
        </authorList>
    </citation>
    <scope>NUCLEOTIDE SEQUENCE</scope>
    <source>
        <strain evidence="2">DAOM:BR144</strain>
    </source>
</reference>
<dbReference type="EMBL" id="GL376615">
    <property type="status" value="NOT_ANNOTATED_CDS"/>
    <property type="molecule type" value="Genomic_DNA"/>
</dbReference>
<accession>K3WXB4</accession>
<dbReference type="Proteomes" id="UP000019132">
    <property type="component" value="Unassembled WGS sequence"/>
</dbReference>
<dbReference type="VEuPathDB" id="FungiDB:PYU1_G009594"/>
<evidence type="ECO:0000313" key="1">
    <source>
        <dbReference type="EnsemblProtists" id="PYU1_T009612"/>
    </source>
</evidence>
<proteinExistence type="predicted"/>
<reference evidence="1" key="3">
    <citation type="submission" date="2015-02" db="UniProtKB">
        <authorList>
            <consortium name="EnsemblProtists"/>
        </authorList>
    </citation>
    <scope>IDENTIFICATION</scope>
    <source>
        <strain evidence="1">DAOM BR144</strain>
    </source>
</reference>
<evidence type="ECO:0000313" key="2">
    <source>
        <dbReference type="Proteomes" id="UP000019132"/>
    </source>
</evidence>
<dbReference type="EnsemblProtists" id="PYU1_T009612">
    <property type="protein sequence ID" value="PYU1_T009612"/>
    <property type="gene ID" value="PYU1_G009594"/>
</dbReference>
<name>K3WXB4_GLOUD</name>
<organism evidence="1 2">
    <name type="scientific">Globisporangium ultimum (strain ATCC 200006 / CBS 805.95 / DAOM BR144)</name>
    <name type="common">Pythium ultimum</name>
    <dbReference type="NCBI Taxonomy" id="431595"/>
    <lineage>
        <taxon>Eukaryota</taxon>
        <taxon>Sar</taxon>
        <taxon>Stramenopiles</taxon>
        <taxon>Oomycota</taxon>
        <taxon>Peronosporomycetes</taxon>
        <taxon>Pythiales</taxon>
        <taxon>Pythiaceae</taxon>
        <taxon>Globisporangium</taxon>
    </lineage>
</organism>
<sequence length="185" mass="19022">MAVETASGKCCGGSKRANAASRACAGGGGGAGAGNGGAGCRRRGTGAGGGEFSAIDESLAFLDDWATDEPEQLLFRTDADDNMTAMWNMDSIDVASTFAGEPDPSIAMHARHSSSSNANMSGHTMSTGDASLMAQLSWWGGDHQSAAVVVVGEDDSKRLKQEELPHPSMSPLAVPVKQVVMQRSC</sequence>
<dbReference type="InParanoid" id="K3WXB4"/>